<dbReference type="OrthoDB" id="72819at2759"/>
<dbReference type="KEGG" id="lak:106179044"/>
<feature type="compositionally biased region" description="Basic and acidic residues" evidence="1">
    <location>
        <begin position="1"/>
        <end position="44"/>
    </location>
</feature>
<dbReference type="Pfam" id="PF18036">
    <property type="entry name" value="Ubiquitin_4"/>
    <property type="match status" value="1"/>
</dbReference>
<dbReference type="GO" id="GO:0000398">
    <property type="term" value="P:mRNA splicing, via spliceosome"/>
    <property type="evidence" value="ECO:0007669"/>
    <property type="project" value="InterPro"/>
</dbReference>
<keyword evidence="4" id="KW-0687">Ribonucleoprotein</keyword>
<dbReference type="RefSeq" id="XP_013417987.1">
    <property type="nucleotide sequence ID" value="XM_013562533.1"/>
</dbReference>
<evidence type="ECO:0000259" key="2">
    <source>
        <dbReference type="PROSITE" id="PS50053"/>
    </source>
</evidence>
<proteinExistence type="predicted"/>
<dbReference type="PANTHER" id="PTHR14942">
    <property type="entry name" value="U11/U12 SMALL NUCLEAR RIBONUCLEOPROTEIN 25 KDA PROTEIN"/>
    <property type="match status" value="1"/>
</dbReference>
<dbReference type="InterPro" id="IPR039690">
    <property type="entry name" value="SNRNP25"/>
</dbReference>
<organism evidence="3 4">
    <name type="scientific">Lingula anatina</name>
    <name type="common">Brachiopod</name>
    <name type="synonym">Lingula unguis</name>
    <dbReference type="NCBI Taxonomy" id="7574"/>
    <lineage>
        <taxon>Eukaryota</taxon>
        <taxon>Metazoa</taxon>
        <taxon>Spiralia</taxon>
        <taxon>Lophotrochozoa</taxon>
        <taxon>Brachiopoda</taxon>
        <taxon>Linguliformea</taxon>
        <taxon>Lingulata</taxon>
        <taxon>Lingulida</taxon>
        <taxon>Linguloidea</taxon>
        <taxon>Lingulidae</taxon>
        <taxon>Lingula</taxon>
    </lineage>
</organism>
<evidence type="ECO:0000313" key="4">
    <source>
        <dbReference type="RefSeq" id="XP_013417987.1"/>
    </source>
</evidence>
<gene>
    <name evidence="4" type="primary">LOC106179044</name>
</gene>
<evidence type="ECO:0000256" key="1">
    <source>
        <dbReference type="SAM" id="MobiDB-lite"/>
    </source>
</evidence>
<dbReference type="GeneID" id="106179044"/>
<dbReference type="InterPro" id="IPR040610">
    <property type="entry name" value="SNRNP25_ubiquitin"/>
</dbReference>
<dbReference type="InParanoid" id="A0A1S3K650"/>
<dbReference type="PROSITE" id="PS50053">
    <property type="entry name" value="UBIQUITIN_2"/>
    <property type="match status" value="1"/>
</dbReference>
<dbReference type="AlphaFoldDB" id="A0A1S3K650"/>
<evidence type="ECO:0000313" key="3">
    <source>
        <dbReference type="Proteomes" id="UP000085678"/>
    </source>
</evidence>
<dbReference type="InterPro" id="IPR000626">
    <property type="entry name" value="Ubiquitin-like_dom"/>
</dbReference>
<dbReference type="PANTHER" id="PTHR14942:SF0">
    <property type="entry name" value="U11_U12 SMALL NUCLEAR RIBONUCLEOPROTEIN 25 KDA PROTEIN"/>
    <property type="match status" value="1"/>
</dbReference>
<name>A0A1S3K650_LINAN</name>
<dbReference type="Proteomes" id="UP000085678">
    <property type="component" value="Unplaced"/>
</dbReference>
<dbReference type="STRING" id="7574.A0A1S3K650"/>
<dbReference type="GO" id="GO:0005689">
    <property type="term" value="C:U12-type spliceosomal complex"/>
    <property type="evidence" value="ECO:0007669"/>
    <property type="project" value="TreeGrafter"/>
</dbReference>
<dbReference type="CDD" id="cd17058">
    <property type="entry name" value="Ubl_SNRNP25"/>
    <property type="match status" value="1"/>
</dbReference>
<dbReference type="Gene3D" id="3.10.20.90">
    <property type="entry name" value="Phosphatidylinositol 3-kinase Catalytic Subunit, Chain A, domain 1"/>
    <property type="match status" value="1"/>
</dbReference>
<keyword evidence="3" id="KW-1185">Reference proteome</keyword>
<feature type="domain" description="Ubiquitin-like" evidence="2">
    <location>
        <begin position="101"/>
        <end position="192"/>
    </location>
</feature>
<sequence length="192" mass="22287">MESENAPHVKETANEEERHNAASEESVREDNETEKIDAGERRAEEEEEGESDELSHKDAMRTVREDLAILIQNDPLLSDLPPEITLEEVNSQIALEYGQALTVNVRREDGEVMPIVVVQGGTVRDLKEGVKRYVMLKQHRAEGTKCISWRYIWRTYWLYFNGQKLTEDKKPIKDYGIGNRDEVTFIKRLRQQ</sequence>
<reference evidence="4" key="1">
    <citation type="submission" date="2025-08" db="UniProtKB">
        <authorList>
            <consortium name="RefSeq"/>
        </authorList>
    </citation>
    <scope>IDENTIFICATION</scope>
    <source>
        <tissue evidence="4">Gonads</tissue>
    </source>
</reference>
<dbReference type="SUPFAM" id="SSF54236">
    <property type="entry name" value="Ubiquitin-like"/>
    <property type="match status" value="1"/>
</dbReference>
<feature type="region of interest" description="Disordered" evidence="1">
    <location>
        <begin position="1"/>
        <end position="58"/>
    </location>
</feature>
<protein>
    <submittedName>
        <fullName evidence="4">U11/U12 small nuclear ribonucleoprotein 25 kDa protein</fullName>
    </submittedName>
</protein>
<accession>A0A1S3K650</accession>
<dbReference type="InterPro" id="IPR029071">
    <property type="entry name" value="Ubiquitin-like_domsf"/>
</dbReference>